<keyword evidence="2" id="KW-0479">Metal-binding</keyword>
<dbReference type="InterPro" id="IPR020843">
    <property type="entry name" value="ER"/>
</dbReference>
<dbReference type="PANTHER" id="PTHR43482">
    <property type="entry name" value="PROTEIN AST1-RELATED"/>
    <property type="match status" value="1"/>
</dbReference>
<accession>A0ABP8DNF3</accession>
<dbReference type="SUPFAM" id="SSF51735">
    <property type="entry name" value="NAD(P)-binding Rossmann-fold domains"/>
    <property type="match status" value="1"/>
</dbReference>
<dbReference type="InterPro" id="IPR013149">
    <property type="entry name" value="ADH-like_C"/>
</dbReference>
<evidence type="ECO:0000259" key="3">
    <source>
        <dbReference type="SMART" id="SM00829"/>
    </source>
</evidence>
<dbReference type="InterPro" id="IPR011032">
    <property type="entry name" value="GroES-like_sf"/>
</dbReference>
<protein>
    <recommendedName>
        <fullName evidence="2">Zinc-type alcohol dehydrogenase-like protein</fullName>
    </recommendedName>
</protein>
<dbReference type="SMART" id="SM00829">
    <property type="entry name" value="PKS_ER"/>
    <property type="match status" value="1"/>
</dbReference>
<reference evidence="5" key="1">
    <citation type="journal article" date="2019" name="Int. J. Syst. Evol. Microbiol.">
        <title>The Global Catalogue of Microorganisms (GCM) 10K type strain sequencing project: providing services to taxonomists for standard genome sequencing and annotation.</title>
        <authorList>
            <consortium name="The Broad Institute Genomics Platform"/>
            <consortium name="The Broad Institute Genome Sequencing Center for Infectious Disease"/>
            <person name="Wu L."/>
            <person name="Ma J."/>
        </authorList>
    </citation>
    <scope>NUCLEOTIDE SEQUENCE [LARGE SCALE GENOMIC DNA]</scope>
    <source>
        <strain evidence="5">JCM 17441</strain>
    </source>
</reference>
<dbReference type="InterPro" id="IPR013154">
    <property type="entry name" value="ADH-like_N"/>
</dbReference>
<dbReference type="InterPro" id="IPR052585">
    <property type="entry name" value="Lipid_raft_assoc_Zn_ADH"/>
</dbReference>
<dbReference type="Proteomes" id="UP001500620">
    <property type="component" value="Unassembled WGS sequence"/>
</dbReference>
<dbReference type="Pfam" id="PF08240">
    <property type="entry name" value="ADH_N"/>
    <property type="match status" value="1"/>
</dbReference>
<proteinExistence type="inferred from homology"/>
<feature type="domain" description="Enoyl reductase (ER)" evidence="3">
    <location>
        <begin position="8"/>
        <end position="317"/>
    </location>
</feature>
<comment type="similarity">
    <text evidence="1 2">Belongs to the zinc-containing alcohol dehydrogenase family. Quinone oxidoreductase subfamily.</text>
</comment>
<sequence length="319" mass="34029">MSAIVAVGGELVDDVVDVPQPGSHDVVVEVRAVSVNPVDTKVRAGGGARRILGFDAAGTVVATGRDATRFSVGDEVYYAGDITRPGSNAQFQAVDERIVGRKPASLSFAEAAALPLTTITAWESLFDHLRATPETTGSLVVVGAAGGVGSILVQLARAMTGLRIIGTASRPESADWVRAMGAHDVVSHRELAAAAGQLVPGGVDYLFTAYSKDQIEVYADIMRPFGEIVAIDDARSDLYPLKSKSISWHWEFMFARSMHRAVDLQRQGRLLDEATELLDNGALRHTMTEAIGDFSAAGLRRAHELVETGRTVGKVVVHR</sequence>
<dbReference type="NCBIfam" id="TIGR02817">
    <property type="entry name" value="adh_fam_1"/>
    <property type="match status" value="1"/>
</dbReference>
<name>A0ABP8DNF3_9ACTN</name>
<dbReference type="Gene3D" id="3.90.180.10">
    <property type="entry name" value="Medium-chain alcohol dehydrogenases, catalytic domain"/>
    <property type="match status" value="1"/>
</dbReference>
<evidence type="ECO:0000313" key="4">
    <source>
        <dbReference type="EMBL" id="GAA4260157.1"/>
    </source>
</evidence>
<dbReference type="CDD" id="cd08252">
    <property type="entry name" value="AL_MDR"/>
    <property type="match status" value="1"/>
</dbReference>
<evidence type="ECO:0000256" key="1">
    <source>
        <dbReference type="ARBA" id="ARBA00010371"/>
    </source>
</evidence>
<evidence type="ECO:0000313" key="5">
    <source>
        <dbReference type="Proteomes" id="UP001500620"/>
    </source>
</evidence>
<dbReference type="PANTHER" id="PTHR43482:SF1">
    <property type="entry name" value="PROTEIN AST1-RELATED"/>
    <property type="match status" value="1"/>
</dbReference>
<dbReference type="InterPro" id="IPR014182">
    <property type="entry name" value="ADH_Zn_typ-1"/>
</dbReference>
<dbReference type="Pfam" id="PF00107">
    <property type="entry name" value="ADH_zinc_N"/>
    <property type="match status" value="1"/>
</dbReference>
<keyword evidence="2" id="KW-0560">Oxidoreductase</keyword>
<keyword evidence="5" id="KW-1185">Reference proteome</keyword>
<dbReference type="SUPFAM" id="SSF50129">
    <property type="entry name" value="GroES-like"/>
    <property type="match status" value="1"/>
</dbReference>
<comment type="caution">
    <text evidence="4">The sequence shown here is derived from an EMBL/GenBank/DDBJ whole genome shotgun (WGS) entry which is preliminary data.</text>
</comment>
<keyword evidence="2" id="KW-0862">Zinc</keyword>
<gene>
    <name evidence="4" type="ORF">GCM10022255_087700</name>
</gene>
<dbReference type="Gene3D" id="3.40.50.720">
    <property type="entry name" value="NAD(P)-binding Rossmann-like Domain"/>
    <property type="match status" value="1"/>
</dbReference>
<dbReference type="InterPro" id="IPR036291">
    <property type="entry name" value="NAD(P)-bd_dom_sf"/>
</dbReference>
<dbReference type="EMBL" id="BAABAT010000039">
    <property type="protein sequence ID" value="GAA4260157.1"/>
    <property type="molecule type" value="Genomic_DNA"/>
</dbReference>
<organism evidence="4 5">
    <name type="scientific">Dactylosporangium darangshiense</name>
    <dbReference type="NCBI Taxonomy" id="579108"/>
    <lineage>
        <taxon>Bacteria</taxon>
        <taxon>Bacillati</taxon>
        <taxon>Actinomycetota</taxon>
        <taxon>Actinomycetes</taxon>
        <taxon>Micromonosporales</taxon>
        <taxon>Micromonosporaceae</taxon>
        <taxon>Dactylosporangium</taxon>
    </lineage>
</organism>
<evidence type="ECO:0000256" key="2">
    <source>
        <dbReference type="RuleBase" id="RU364000"/>
    </source>
</evidence>